<gene>
    <name evidence="4" type="ORF">PV10_07480</name>
</gene>
<dbReference type="HOGENOM" id="CLU_000688_12_3_1"/>
<dbReference type="FunFam" id="3.40.50.300:FF:001721">
    <property type="entry name" value="AAA family ATPase, putative"/>
    <property type="match status" value="1"/>
</dbReference>
<dbReference type="Gene3D" id="1.10.8.60">
    <property type="match status" value="2"/>
</dbReference>
<accession>A0A0D1WMB1</accession>
<dbReference type="VEuPathDB" id="FungiDB:PV10_07480"/>
<keyword evidence="5" id="KW-1185">Reference proteome</keyword>
<organism evidence="4 5">
    <name type="scientific">Exophiala mesophila</name>
    <name type="common">Black yeast-like fungus</name>
    <dbReference type="NCBI Taxonomy" id="212818"/>
    <lineage>
        <taxon>Eukaryota</taxon>
        <taxon>Fungi</taxon>
        <taxon>Dikarya</taxon>
        <taxon>Ascomycota</taxon>
        <taxon>Pezizomycotina</taxon>
        <taxon>Eurotiomycetes</taxon>
        <taxon>Chaetothyriomycetidae</taxon>
        <taxon>Chaetothyriales</taxon>
        <taxon>Herpotrichiellaceae</taxon>
        <taxon>Exophiala</taxon>
    </lineage>
</organism>
<name>A0A0D1WMB1_EXOME</name>
<dbReference type="AlphaFoldDB" id="A0A0D1WMB1"/>
<dbReference type="OrthoDB" id="27435at2759"/>
<dbReference type="SMART" id="SM00382">
    <property type="entry name" value="AAA"/>
    <property type="match status" value="2"/>
</dbReference>
<reference evidence="4 5" key="1">
    <citation type="submission" date="2015-01" db="EMBL/GenBank/DDBJ databases">
        <title>The Genome Sequence of Exophiala mesophila CBS40295.</title>
        <authorList>
            <consortium name="The Broad Institute Genomics Platform"/>
            <person name="Cuomo C."/>
            <person name="de Hoog S."/>
            <person name="Gorbushina A."/>
            <person name="Stielow B."/>
            <person name="Teixiera M."/>
            <person name="Abouelleil A."/>
            <person name="Chapman S.B."/>
            <person name="Priest M."/>
            <person name="Young S.K."/>
            <person name="Wortman J."/>
            <person name="Nusbaum C."/>
            <person name="Birren B."/>
        </authorList>
    </citation>
    <scope>NUCLEOTIDE SEQUENCE [LARGE SCALE GENOMIC DNA]</scope>
    <source>
        <strain evidence="4 5">CBS 40295</strain>
    </source>
</reference>
<proteinExistence type="predicted"/>
<dbReference type="OMA" id="KPPTIHW"/>
<dbReference type="EMBL" id="KN847524">
    <property type="protein sequence ID" value="KIV90140.1"/>
    <property type="molecule type" value="Genomic_DNA"/>
</dbReference>
<dbReference type="GeneID" id="27325325"/>
<dbReference type="SUPFAM" id="SSF52540">
    <property type="entry name" value="P-loop containing nucleoside triphosphate hydrolases"/>
    <property type="match status" value="2"/>
</dbReference>
<dbReference type="PANTHER" id="PTHR23077">
    <property type="entry name" value="AAA-FAMILY ATPASE"/>
    <property type="match status" value="1"/>
</dbReference>
<dbReference type="STRING" id="212818.A0A0D1WMB1"/>
<dbReference type="InterPro" id="IPR027417">
    <property type="entry name" value="P-loop_NTPase"/>
</dbReference>
<dbReference type="PANTHER" id="PTHR23077:SF27">
    <property type="entry name" value="ATPASE FAMILY GENE 2 PROTEIN HOMOLOG A"/>
    <property type="match status" value="1"/>
</dbReference>
<dbReference type="CDD" id="cd19511">
    <property type="entry name" value="RecA-like_CDC48_r2-like"/>
    <property type="match status" value="1"/>
</dbReference>
<evidence type="ECO:0000259" key="3">
    <source>
        <dbReference type="SMART" id="SM00382"/>
    </source>
</evidence>
<evidence type="ECO:0000313" key="4">
    <source>
        <dbReference type="EMBL" id="KIV90140.1"/>
    </source>
</evidence>
<dbReference type="InterPro" id="IPR009010">
    <property type="entry name" value="Asp_de-COase-like_dom_sf"/>
</dbReference>
<dbReference type="InterPro" id="IPR003960">
    <property type="entry name" value="ATPase_AAA_CS"/>
</dbReference>
<dbReference type="InterPro" id="IPR003593">
    <property type="entry name" value="AAA+_ATPase"/>
</dbReference>
<dbReference type="GO" id="GO:0005524">
    <property type="term" value="F:ATP binding"/>
    <property type="evidence" value="ECO:0007669"/>
    <property type="project" value="UniProtKB-KW"/>
</dbReference>
<dbReference type="RefSeq" id="XP_016221714.1">
    <property type="nucleotide sequence ID" value="XM_016372382.1"/>
</dbReference>
<dbReference type="Pfam" id="PF00004">
    <property type="entry name" value="AAA"/>
    <property type="match status" value="1"/>
</dbReference>
<dbReference type="PROSITE" id="PS00674">
    <property type="entry name" value="AAA"/>
    <property type="match status" value="1"/>
</dbReference>
<keyword evidence="2" id="KW-0067">ATP-binding</keyword>
<dbReference type="SUPFAM" id="SSF50692">
    <property type="entry name" value="ADC-like"/>
    <property type="match status" value="1"/>
</dbReference>
<keyword evidence="1" id="KW-0547">Nucleotide-binding</keyword>
<dbReference type="Gene3D" id="3.40.50.300">
    <property type="entry name" value="P-loop containing nucleotide triphosphate hydrolases"/>
    <property type="match status" value="2"/>
</dbReference>
<sequence length="708" mass="78240">MSSFIVRPTNSDKDAFRVRLTAVSLLGLRLKPGDTCQIHGPTDNPDGKKKLAIVWEASGQGLKDTVVQTSKLLQETYGLRLGDKITISPSSQKIEDSSSVTLLCDDLSLDARKVEFWQQYATSAYSAIDECIALSQKLSFRVGDDRVDLRVKDVGIQDSYIARVTRSTSFRITNSEESPTQTEVNFFPVRLAGLEKQISQLQSIIRRLTRADLRSYSKSYSPKQGVLIYGAKGTGKSTFIQSLAESGWPSVVKWTPQTQLSSTKSPRLVIVNSNHLSRRAVDGSPSHSNQIMAIHSLFEQIKGTPTLVVAEISHPNDIDESLRSVGKFKVEVELPIPSSLQRQQILWAIRGDDLIPKDDLLQTMAERTHGFVGADLYDLFCTTLDIAIDRRDAVEPVATPNGDVAQDLSENYIPLEVSARDFELALSQTRPSALQEIFLETPNVHWTDIGGQHEIKRSLQNAIERPLKHADRMAEFGLEPKKGVLLYGPPGCSKTLLVKALATEAKLNFLAVKGAELISMYVGESERATREIFRKARAASPSIIFFDEIDSIASRGRSGGDLNVLTTLLNEMDGFEELKGVMVVAATNKPMAIDPALMRPGRFDNVVYIGPPDFEARKEILEKRLGRISYRPAATIEADATRFAELTEGFSGAEVVGIMQTAGELAFDTDHNYVGMADVEEAIRRTPKSITRDILDELESWNAARRGP</sequence>
<dbReference type="Proteomes" id="UP000054302">
    <property type="component" value="Unassembled WGS sequence"/>
</dbReference>
<feature type="domain" description="AAA+ ATPase" evidence="3">
    <location>
        <begin position="222"/>
        <end position="375"/>
    </location>
</feature>
<dbReference type="GO" id="GO:0016887">
    <property type="term" value="F:ATP hydrolysis activity"/>
    <property type="evidence" value="ECO:0007669"/>
    <property type="project" value="InterPro"/>
</dbReference>
<evidence type="ECO:0000313" key="5">
    <source>
        <dbReference type="Proteomes" id="UP000054302"/>
    </source>
</evidence>
<dbReference type="InterPro" id="IPR050168">
    <property type="entry name" value="AAA_ATPase_domain"/>
</dbReference>
<feature type="domain" description="AAA+ ATPase" evidence="3">
    <location>
        <begin position="480"/>
        <end position="613"/>
    </location>
</feature>
<evidence type="ECO:0000256" key="1">
    <source>
        <dbReference type="ARBA" id="ARBA00022741"/>
    </source>
</evidence>
<evidence type="ECO:0000256" key="2">
    <source>
        <dbReference type="ARBA" id="ARBA00022840"/>
    </source>
</evidence>
<dbReference type="InterPro" id="IPR003959">
    <property type="entry name" value="ATPase_AAA_core"/>
</dbReference>
<protein>
    <recommendedName>
        <fullName evidence="3">AAA+ ATPase domain-containing protein</fullName>
    </recommendedName>
</protein>
<dbReference type="GO" id="GO:0005737">
    <property type="term" value="C:cytoplasm"/>
    <property type="evidence" value="ECO:0007669"/>
    <property type="project" value="TreeGrafter"/>
</dbReference>
<dbReference type="Gene3D" id="2.40.40.20">
    <property type="match status" value="1"/>
</dbReference>